<organism evidence="2 3">
    <name type="scientific">Paramagnetospirillum marisnigri</name>
    <dbReference type="NCBI Taxonomy" id="1285242"/>
    <lineage>
        <taxon>Bacteria</taxon>
        <taxon>Pseudomonadati</taxon>
        <taxon>Pseudomonadota</taxon>
        <taxon>Alphaproteobacteria</taxon>
        <taxon>Rhodospirillales</taxon>
        <taxon>Magnetospirillaceae</taxon>
        <taxon>Paramagnetospirillum</taxon>
    </lineage>
</organism>
<dbReference type="Proteomes" id="UP000078428">
    <property type="component" value="Unassembled WGS sequence"/>
</dbReference>
<gene>
    <name evidence="2" type="ORF">A6A04_13385</name>
</gene>
<evidence type="ECO:0000313" key="2">
    <source>
        <dbReference type="EMBL" id="OAN53880.1"/>
    </source>
</evidence>
<dbReference type="RefSeq" id="WP_068489911.1">
    <property type="nucleotide sequence ID" value="NZ_LWQT01000038.1"/>
</dbReference>
<evidence type="ECO:0000313" key="3">
    <source>
        <dbReference type="Proteomes" id="UP000078428"/>
    </source>
</evidence>
<evidence type="ECO:0000256" key="1">
    <source>
        <dbReference type="SAM" id="MobiDB-lite"/>
    </source>
</evidence>
<keyword evidence="3" id="KW-1185">Reference proteome</keyword>
<dbReference type="STRING" id="1285242.A6A04_13385"/>
<reference evidence="2 3" key="1">
    <citation type="submission" date="2016-04" db="EMBL/GenBank/DDBJ databases">
        <title>Draft genome sequence of freshwater magnetotactic bacteria Magnetospirillum marisnigri SP-1 and Magnetospirillum moscoviense BB-1.</title>
        <authorList>
            <person name="Koziaeva V."/>
            <person name="Dziuba M.V."/>
            <person name="Ivanov T.M."/>
            <person name="Kuznetsov B."/>
            <person name="Grouzdev D.S."/>
        </authorList>
    </citation>
    <scope>NUCLEOTIDE SEQUENCE [LARGE SCALE GENOMIC DNA]</scope>
    <source>
        <strain evidence="2 3">SP-1</strain>
    </source>
</reference>
<sequence length="209" mass="22484">MNAIAPARLSMPVAAKHRAILAESLNGSAPTIADNDPLIPAEECRAIVAEMTAALGRCDPEIAAKHARLIVASYGGQKPDDPDGYIRMITTSVAQCPPDLLTRLVDEVPRRHPRYLPSKGEVDAVVSDLTRPRSNARQIAQAHIAAHAKRDTAGDEAKRHAAWEARLSPSEREALARVREARARGESIASLIGGNGPNAMPLHPQEARR</sequence>
<feature type="region of interest" description="Disordered" evidence="1">
    <location>
        <begin position="187"/>
        <end position="209"/>
    </location>
</feature>
<protein>
    <submittedName>
        <fullName evidence="2">Uncharacterized protein</fullName>
    </submittedName>
</protein>
<dbReference type="AlphaFoldDB" id="A0A178MUD2"/>
<dbReference type="EMBL" id="LWQT01000038">
    <property type="protein sequence ID" value="OAN53880.1"/>
    <property type="molecule type" value="Genomic_DNA"/>
</dbReference>
<name>A0A178MUD2_9PROT</name>
<proteinExistence type="predicted"/>
<accession>A0A178MUD2</accession>
<comment type="caution">
    <text evidence="2">The sequence shown here is derived from an EMBL/GenBank/DDBJ whole genome shotgun (WGS) entry which is preliminary data.</text>
</comment>